<dbReference type="OrthoDB" id="9794601at2"/>
<dbReference type="GO" id="GO:0005975">
    <property type="term" value="P:carbohydrate metabolic process"/>
    <property type="evidence" value="ECO:0007669"/>
    <property type="project" value="InterPro"/>
</dbReference>
<accession>A0A556QPX6</accession>
<evidence type="ECO:0000256" key="2">
    <source>
        <dbReference type="ARBA" id="ARBA00022679"/>
    </source>
</evidence>
<organism evidence="3 4">
    <name type="scientific">Rariglobus hedericola</name>
    <dbReference type="NCBI Taxonomy" id="2597822"/>
    <lineage>
        <taxon>Bacteria</taxon>
        <taxon>Pseudomonadati</taxon>
        <taxon>Verrucomicrobiota</taxon>
        <taxon>Opitutia</taxon>
        <taxon>Opitutales</taxon>
        <taxon>Opitutaceae</taxon>
        <taxon>Rariglobus</taxon>
    </lineage>
</organism>
<dbReference type="GO" id="GO:0008107">
    <property type="term" value="F:galactoside 2-alpha-L-fucosyltransferase activity"/>
    <property type="evidence" value="ECO:0007669"/>
    <property type="project" value="InterPro"/>
</dbReference>
<name>A0A556QPX6_9BACT</name>
<keyword evidence="4" id="KW-1185">Reference proteome</keyword>
<keyword evidence="2 3" id="KW-0808">Transferase</keyword>
<dbReference type="InterPro" id="IPR002516">
    <property type="entry name" value="Glyco_trans_11"/>
</dbReference>
<dbReference type="EMBL" id="VMBG01000001">
    <property type="protein sequence ID" value="TSJ78679.1"/>
    <property type="molecule type" value="Genomic_DNA"/>
</dbReference>
<dbReference type="AlphaFoldDB" id="A0A556QPX6"/>
<dbReference type="PANTHER" id="PTHR11927">
    <property type="entry name" value="GALACTOSIDE 2-L-FUCOSYLTRANSFERASE"/>
    <property type="match status" value="1"/>
</dbReference>
<evidence type="ECO:0000313" key="4">
    <source>
        <dbReference type="Proteomes" id="UP000315648"/>
    </source>
</evidence>
<protein>
    <submittedName>
        <fullName evidence="3">Alpha-1,2-fucosyltransferase</fullName>
    </submittedName>
</protein>
<dbReference type="GO" id="GO:0016020">
    <property type="term" value="C:membrane"/>
    <property type="evidence" value="ECO:0007669"/>
    <property type="project" value="InterPro"/>
</dbReference>
<sequence length="287" mass="32774">MIRVLLEGQLGNNLFQIATALALAETHCTRIIIDVSRLPHMHTEFDARRVAALRFSFPRRVASVTLDKINLRLRGRHSHDLSRHVRHRETSPEFDPAVLTLGRDVILGGFFQDARYFASIAPKITSWFDLSPWLALADPLLRKLVASTNTIGIHVRRGDYLDPDKACFNVCGIAYYERAILRLRETTPDARLIIFSDDLDWCRTHFAKHAPLIADHRHEPYGMLVDLALLSSCQHQIIANSSFSWWAAWLNPNPARRVLMPDRWVIDETVPISTKSMRGCETVPVHD</sequence>
<dbReference type="CDD" id="cd11301">
    <property type="entry name" value="Fut1_Fut2_like"/>
    <property type="match status" value="1"/>
</dbReference>
<dbReference type="Gene3D" id="3.40.50.11350">
    <property type="match status" value="1"/>
</dbReference>
<dbReference type="Pfam" id="PF01531">
    <property type="entry name" value="Glyco_transf_11"/>
    <property type="match status" value="1"/>
</dbReference>
<evidence type="ECO:0000256" key="1">
    <source>
        <dbReference type="ARBA" id="ARBA00022676"/>
    </source>
</evidence>
<evidence type="ECO:0000313" key="3">
    <source>
        <dbReference type="EMBL" id="TSJ78679.1"/>
    </source>
</evidence>
<proteinExistence type="predicted"/>
<reference evidence="3 4" key="1">
    <citation type="submission" date="2019-07" db="EMBL/GenBank/DDBJ databases">
        <title>Description of 53C-WASEF.</title>
        <authorList>
            <person name="Pitt A."/>
            <person name="Hahn M.W."/>
        </authorList>
    </citation>
    <scope>NUCLEOTIDE SEQUENCE [LARGE SCALE GENOMIC DNA]</scope>
    <source>
        <strain evidence="3 4">53C-WASEF</strain>
    </source>
</reference>
<gene>
    <name evidence="3" type="ORF">FPL22_05070</name>
</gene>
<keyword evidence="1 3" id="KW-0328">Glycosyltransferase</keyword>
<dbReference type="RefSeq" id="WP_144229020.1">
    <property type="nucleotide sequence ID" value="NZ_CBCRVV010000002.1"/>
</dbReference>
<comment type="caution">
    <text evidence="3">The sequence shown here is derived from an EMBL/GenBank/DDBJ whole genome shotgun (WGS) entry which is preliminary data.</text>
</comment>
<dbReference type="PANTHER" id="PTHR11927:SF9">
    <property type="entry name" value="L-FUCOSYLTRANSFERASE"/>
    <property type="match status" value="1"/>
</dbReference>
<dbReference type="Proteomes" id="UP000315648">
    <property type="component" value="Unassembled WGS sequence"/>
</dbReference>